<dbReference type="InterPro" id="IPR011044">
    <property type="entry name" value="Quino_amine_DH_bsu"/>
</dbReference>
<name>A0A4S2EV77_PARDI</name>
<gene>
    <name evidence="1" type="ORF">E5342_07280</name>
</gene>
<sequence>MINHIIMRTYILPIFIICLLSQACSQIPTQMDLISFVLVDNPQEKEIFLTEVAEISYFQPSNNNPDYLFRRPLIKEGQNEVLLFDFPSGSFLFFDKSGKPLRHFNHKGNGPGEYTVLTGFLYDQKRDEIFAYFKNQIHVYDSNGTYIRSLSLPEKSWITEAIDFDNNHLLIYDSEARHRIAFSAIADPQSKEIPEQEGNNECHEKPFVLISKENGAVEQYLSLSENENIQLNVTENIAGNNIVFVAKTNRIVPTKEGATLYNQETDTLFHIDKNRHLTPQAICKPAIATTQPIVYMNGYIQSKGYQFIESIPLQVERGQFKSRFLVRDPQDGKLYKQILKLADYEDKTFTLSPNMLMNGTTACIELSMEELQIALLENRLKGDLARLVSKSNEEANNIYMFLRFK</sequence>
<dbReference type="EMBL" id="SRYM01000015">
    <property type="protein sequence ID" value="TGY58873.1"/>
    <property type="molecule type" value="Genomic_DNA"/>
</dbReference>
<protein>
    <submittedName>
        <fullName evidence="1">6-bladed beta-propeller</fullName>
    </submittedName>
</protein>
<dbReference type="SUPFAM" id="SSF50969">
    <property type="entry name" value="YVTN repeat-like/Quinoprotein amine dehydrogenase"/>
    <property type="match status" value="1"/>
</dbReference>
<dbReference type="AlphaFoldDB" id="A0A4S2EV77"/>
<organism evidence="1 2">
    <name type="scientific">Parabacteroides distasonis</name>
    <dbReference type="NCBI Taxonomy" id="823"/>
    <lineage>
        <taxon>Bacteria</taxon>
        <taxon>Pseudomonadati</taxon>
        <taxon>Bacteroidota</taxon>
        <taxon>Bacteroidia</taxon>
        <taxon>Bacteroidales</taxon>
        <taxon>Tannerellaceae</taxon>
        <taxon>Parabacteroides</taxon>
    </lineage>
</organism>
<reference evidence="1 2" key="1">
    <citation type="submission" date="2019-04" db="EMBL/GenBank/DDBJ databases">
        <title>Microbes associate with the intestines of laboratory mice.</title>
        <authorList>
            <person name="Navarre W."/>
            <person name="Wong E."/>
            <person name="Huang K."/>
            <person name="Tropini C."/>
            <person name="Ng K."/>
            <person name="Yu B."/>
        </authorList>
    </citation>
    <scope>NUCLEOTIDE SEQUENCE [LARGE SCALE GENOMIC DNA]</scope>
    <source>
        <strain evidence="1 2">NM39_I3</strain>
    </source>
</reference>
<dbReference type="InterPro" id="IPR011042">
    <property type="entry name" value="6-blade_b-propeller_TolB-like"/>
</dbReference>
<evidence type="ECO:0000313" key="2">
    <source>
        <dbReference type="Proteomes" id="UP000310032"/>
    </source>
</evidence>
<accession>A0A4S2EV77</accession>
<comment type="caution">
    <text evidence="1">The sequence shown here is derived from an EMBL/GenBank/DDBJ whole genome shotgun (WGS) entry which is preliminary data.</text>
</comment>
<dbReference type="Proteomes" id="UP000310032">
    <property type="component" value="Unassembled WGS sequence"/>
</dbReference>
<evidence type="ECO:0000313" key="1">
    <source>
        <dbReference type="EMBL" id="TGY58873.1"/>
    </source>
</evidence>
<dbReference type="Pfam" id="PF17170">
    <property type="entry name" value="DUF5128"/>
    <property type="match status" value="1"/>
</dbReference>
<dbReference type="Gene3D" id="2.120.10.30">
    <property type="entry name" value="TolB, C-terminal domain"/>
    <property type="match status" value="1"/>
</dbReference>
<proteinExistence type="predicted"/>